<dbReference type="eggNOG" id="COG1277">
    <property type="taxonomic scope" value="Bacteria"/>
</dbReference>
<evidence type="ECO:0000256" key="3">
    <source>
        <dbReference type="ARBA" id="ARBA00022692"/>
    </source>
</evidence>
<dbReference type="Proteomes" id="UP000000483">
    <property type="component" value="Chromosome"/>
</dbReference>
<organism evidence="7 8">
    <name type="scientific">Desulfobacca acetoxidans (strain ATCC 700848 / DSM 11109 / ASRB2)</name>
    <dbReference type="NCBI Taxonomy" id="880072"/>
    <lineage>
        <taxon>Bacteria</taxon>
        <taxon>Pseudomonadati</taxon>
        <taxon>Thermodesulfobacteriota</taxon>
        <taxon>Desulfobaccia</taxon>
        <taxon>Desulfobaccales</taxon>
        <taxon>Desulfobaccaceae</taxon>
        <taxon>Desulfobacca</taxon>
    </lineage>
</organism>
<comment type="subcellular location">
    <subcellularLocation>
        <location evidence="1">Cell membrane</location>
        <topology evidence="1">Multi-pass membrane protein</topology>
    </subcellularLocation>
</comment>
<keyword evidence="2" id="KW-1003">Cell membrane</keyword>
<feature type="transmembrane region" description="Helical" evidence="6">
    <location>
        <begin position="12"/>
        <end position="37"/>
    </location>
</feature>
<dbReference type="PANTHER" id="PTHR30294:SF29">
    <property type="entry name" value="MULTIDRUG ABC TRANSPORTER PERMEASE YBHS-RELATED"/>
    <property type="match status" value="1"/>
</dbReference>
<feature type="transmembrane region" description="Helical" evidence="6">
    <location>
        <begin position="178"/>
        <end position="197"/>
    </location>
</feature>
<dbReference type="PANTHER" id="PTHR30294">
    <property type="entry name" value="MEMBRANE COMPONENT OF ABC TRANSPORTER YHHJ-RELATED"/>
    <property type="match status" value="1"/>
</dbReference>
<evidence type="ECO:0000256" key="1">
    <source>
        <dbReference type="ARBA" id="ARBA00004651"/>
    </source>
</evidence>
<dbReference type="Pfam" id="PF12679">
    <property type="entry name" value="ABC2_membrane_2"/>
    <property type="match status" value="1"/>
</dbReference>
<evidence type="ECO:0000256" key="6">
    <source>
        <dbReference type="SAM" id="Phobius"/>
    </source>
</evidence>
<keyword evidence="8" id="KW-1185">Reference proteome</keyword>
<keyword evidence="4 6" id="KW-1133">Transmembrane helix</keyword>
<evidence type="ECO:0000313" key="7">
    <source>
        <dbReference type="EMBL" id="AEB07930.1"/>
    </source>
</evidence>
<dbReference type="OrthoDB" id="9794512at2"/>
<feature type="transmembrane region" description="Helical" evidence="6">
    <location>
        <begin position="112"/>
        <end position="134"/>
    </location>
</feature>
<reference evidence="7 8" key="1">
    <citation type="journal article" date="2011" name="Stand. Genomic Sci.">
        <title>Complete genome sequence of the acetate-degrading sulfate reducer Desulfobacca acetoxidans type strain (ASRB2).</title>
        <authorList>
            <person name="Goker M."/>
            <person name="Teshima H."/>
            <person name="Lapidus A."/>
            <person name="Nolan M."/>
            <person name="Lucas S."/>
            <person name="Hammon N."/>
            <person name="Deshpande S."/>
            <person name="Cheng J.F."/>
            <person name="Tapia R."/>
            <person name="Han C."/>
            <person name="Goodwin L."/>
            <person name="Pitluck S."/>
            <person name="Huntemann M."/>
            <person name="Liolios K."/>
            <person name="Ivanova N."/>
            <person name="Pagani I."/>
            <person name="Mavromatis K."/>
            <person name="Ovchinikova G."/>
            <person name="Pati A."/>
            <person name="Chen A."/>
            <person name="Palaniappan K."/>
            <person name="Land M."/>
            <person name="Hauser L."/>
            <person name="Brambilla E.M."/>
            <person name="Rohde M."/>
            <person name="Spring S."/>
            <person name="Detter J.C."/>
            <person name="Woyke T."/>
            <person name="Bristow J."/>
            <person name="Eisen J.A."/>
            <person name="Markowitz V."/>
            <person name="Hugenholtz P."/>
            <person name="Kyrpides N.C."/>
            <person name="Klenk H.P."/>
        </authorList>
    </citation>
    <scope>NUCLEOTIDE SEQUENCE [LARGE SCALE GENOMIC DNA]</scope>
    <source>
        <strain evidence="8">ATCC 700848 / DSM 11109 / ASRB2</strain>
    </source>
</reference>
<proteinExistence type="predicted"/>
<evidence type="ECO:0000256" key="4">
    <source>
        <dbReference type="ARBA" id="ARBA00022989"/>
    </source>
</evidence>
<sequence>MSGCLAVWRKELTIYFATPIFYLTGFFFLVLAGYFFYSNIAYYTVLSFQAGQNPYLASMLSPQQMVHRPFFGNLAVILLFIAPLFTMRLFAEEKRSGTIELLFTLPLTDWGVIFGKFLAALVLYALLLAVTVLYSGAFAAIMALDWGAVVVGYLGLLLLGGAFLALGMFCSTLTENQIIAAVIAFSLLLLFWIIGWYEELGPPAYQGFFRHISMMGHFDAFARGVLDSRDVIYYLSIIFFFLFLTKRQLESRAWRG</sequence>
<feature type="transmembrane region" description="Helical" evidence="6">
    <location>
        <begin position="70"/>
        <end position="91"/>
    </location>
</feature>
<dbReference type="EMBL" id="CP002629">
    <property type="protein sequence ID" value="AEB07930.1"/>
    <property type="molecule type" value="Genomic_DNA"/>
</dbReference>
<evidence type="ECO:0000313" key="8">
    <source>
        <dbReference type="Proteomes" id="UP000000483"/>
    </source>
</evidence>
<dbReference type="RefSeq" id="WP_013705045.1">
    <property type="nucleotide sequence ID" value="NC_015388.1"/>
</dbReference>
<keyword evidence="5 6" id="KW-0472">Membrane</keyword>
<feature type="transmembrane region" description="Helical" evidence="6">
    <location>
        <begin position="146"/>
        <end position="166"/>
    </location>
</feature>
<dbReference type="GO" id="GO:0140359">
    <property type="term" value="F:ABC-type transporter activity"/>
    <property type="evidence" value="ECO:0007669"/>
    <property type="project" value="InterPro"/>
</dbReference>
<reference evidence="8" key="2">
    <citation type="submission" date="2011-03" db="EMBL/GenBank/DDBJ databases">
        <title>The complete genome of Desulfobacca acetoxidans DSM 11109.</title>
        <authorList>
            <consortium name="US DOE Joint Genome Institute (JGI-PGF)"/>
            <person name="Lucas S."/>
            <person name="Copeland A."/>
            <person name="Lapidus A."/>
            <person name="Bruce D."/>
            <person name="Goodwin L."/>
            <person name="Pitluck S."/>
            <person name="Peters L."/>
            <person name="Kyrpides N."/>
            <person name="Mavromatis K."/>
            <person name="Ivanova N."/>
            <person name="Ovchinnikova G."/>
            <person name="Teshima H."/>
            <person name="Detter J.C."/>
            <person name="Han C."/>
            <person name="Land M."/>
            <person name="Hauser L."/>
            <person name="Markowitz V."/>
            <person name="Cheng J.-F."/>
            <person name="Hugenholtz P."/>
            <person name="Woyke T."/>
            <person name="Wu D."/>
            <person name="Spring S."/>
            <person name="Schueler E."/>
            <person name="Brambilla E."/>
            <person name="Klenk H.-P."/>
            <person name="Eisen J.A."/>
        </authorList>
    </citation>
    <scope>NUCLEOTIDE SEQUENCE [LARGE SCALE GENOMIC DNA]</scope>
    <source>
        <strain evidence="8">ATCC 700848 / DSM 11109 / ASRB2</strain>
    </source>
</reference>
<protein>
    <submittedName>
        <fullName evidence="7">ABC-2 type transporter</fullName>
    </submittedName>
</protein>
<dbReference type="AlphaFoldDB" id="F2NGM3"/>
<dbReference type="InterPro" id="IPR051449">
    <property type="entry name" value="ABC-2_transporter_component"/>
</dbReference>
<evidence type="ECO:0000256" key="2">
    <source>
        <dbReference type="ARBA" id="ARBA00022475"/>
    </source>
</evidence>
<name>F2NGM3_DESAR</name>
<dbReference type="KEGG" id="dao:Desac_0031"/>
<gene>
    <name evidence="7" type="ordered locus">Desac_0031</name>
</gene>
<evidence type="ECO:0000256" key="5">
    <source>
        <dbReference type="ARBA" id="ARBA00023136"/>
    </source>
</evidence>
<dbReference type="HOGENOM" id="CLU_081003_0_0_7"/>
<dbReference type="STRING" id="880072.Desac_0031"/>
<dbReference type="GO" id="GO:0005886">
    <property type="term" value="C:plasma membrane"/>
    <property type="evidence" value="ECO:0007669"/>
    <property type="project" value="UniProtKB-SubCell"/>
</dbReference>
<feature type="transmembrane region" description="Helical" evidence="6">
    <location>
        <begin position="231"/>
        <end position="249"/>
    </location>
</feature>
<keyword evidence="3 6" id="KW-0812">Transmembrane</keyword>
<accession>F2NGM3</accession>